<dbReference type="InterPro" id="IPR050186">
    <property type="entry name" value="TPT_transporter"/>
</dbReference>
<evidence type="ECO:0000259" key="6">
    <source>
        <dbReference type="Pfam" id="PF03151"/>
    </source>
</evidence>
<feature type="transmembrane region" description="Helical" evidence="5">
    <location>
        <begin position="61"/>
        <end position="82"/>
    </location>
</feature>
<proteinExistence type="predicted"/>
<keyword evidence="2 5" id="KW-0812">Transmembrane</keyword>
<dbReference type="InterPro" id="IPR004853">
    <property type="entry name" value="Sugar_P_trans_dom"/>
</dbReference>
<protein>
    <submittedName>
        <fullName evidence="7">Putative sugar phosphate/phosphate translocator isoform A</fullName>
    </submittedName>
</protein>
<name>A0A445KM78_GLYSO</name>
<evidence type="ECO:0000256" key="1">
    <source>
        <dbReference type="ARBA" id="ARBA00004141"/>
    </source>
</evidence>
<keyword evidence="3 5" id="KW-1133">Transmembrane helix</keyword>
<keyword evidence="4 5" id="KW-0472">Membrane</keyword>
<reference evidence="7 8" key="1">
    <citation type="submission" date="2018-09" db="EMBL/GenBank/DDBJ databases">
        <title>A high-quality reference genome of wild soybean provides a powerful tool to mine soybean genomes.</title>
        <authorList>
            <person name="Xie M."/>
            <person name="Chung C.Y.L."/>
            <person name="Li M.-W."/>
            <person name="Wong F.-L."/>
            <person name="Chan T.-F."/>
            <person name="Lam H.-M."/>
        </authorList>
    </citation>
    <scope>NUCLEOTIDE SEQUENCE [LARGE SCALE GENOMIC DNA]</scope>
    <source>
        <strain evidence="8">cv. W05</strain>
        <tissue evidence="7">Hypocotyl of etiolated seedlings</tissue>
    </source>
</reference>
<feature type="transmembrane region" description="Helical" evidence="5">
    <location>
        <begin position="21"/>
        <end position="41"/>
    </location>
</feature>
<evidence type="ECO:0000313" key="8">
    <source>
        <dbReference type="Proteomes" id="UP000289340"/>
    </source>
</evidence>
<dbReference type="PANTHER" id="PTHR11132">
    <property type="entry name" value="SOLUTE CARRIER FAMILY 35"/>
    <property type="match status" value="1"/>
</dbReference>
<dbReference type="Proteomes" id="UP000289340">
    <property type="component" value="Chromosome 5"/>
</dbReference>
<keyword evidence="8" id="KW-1185">Reference proteome</keyword>
<gene>
    <name evidence="7" type="ORF">D0Y65_011844</name>
</gene>
<evidence type="ECO:0000256" key="4">
    <source>
        <dbReference type="ARBA" id="ARBA00023136"/>
    </source>
</evidence>
<dbReference type="AlphaFoldDB" id="A0A445KM78"/>
<dbReference type="GO" id="GO:0016020">
    <property type="term" value="C:membrane"/>
    <property type="evidence" value="ECO:0007669"/>
    <property type="project" value="UniProtKB-SubCell"/>
</dbReference>
<evidence type="ECO:0000256" key="2">
    <source>
        <dbReference type="ARBA" id="ARBA00022692"/>
    </source>
</evidence>
<organism evidence="7 8">
    <name type="scientific">Glycine soja</name>
    <name type="common">Wild soybean</name>
    <dbReference type="NCBI Taxonomy" id="3848"/>
    <lineage>
        <taxon>Eukaryota</taxon>
        <taxon>Viridiplantae</taxon>
        <taxon>Streptophyta</taxon>
        <taxon>Embryophyta</taxon>
        <taxon>Tracheophyta</taxon>
        <taxon>Spermatophyta</taxon>
        <taxon>Magnoliopsida</taxon>
        <taxon>eudicotyledons</taxon>
        <taxon>Gunneridae</taxon>
        <taxon>Pentapetalae</taxon>
        <taxon>rosids</taxon>
        <taxon>fabids</taxon>
        <taxon>Fabales</taxon>
        <taxon>Fabaceae</taxon>
        <taxon>Papilionoideae</taxon>
        <taxon>50 kb inversion clade</taxon>
        <taxon>NPAAA clade</taxon>
        <taxon>indigoferoid/millettioid clade</taxon>
        <taxon>Phaseoleae</taxon>
        <taxon>Glycine</taxon>
        <taxon>Glycine subgen. Soja</taxon>
    </lineage>
</organism>
<accession>A0A445KM78</accession>
<sequence>MKGLNNRFFTVGLWRRGTLPTLACFKYPIFLTMCHMSYVAIAWMKVVPLQTLRSRVQFFKISALSLVFCVSVVFGNISLCYLPMSFNQAIGATMPFFIAVFAYLMTLKREAGLTYLTLVPVVTGVIIASGRVLLIEIIVMLVKEQMARVAKEEERGSPSWGASFFTQTTQDVARAVAAAVNSQRPCVVYAFKNDHGGSQLQRLQYQRFGLIISDLKIQLFPLSQFGGPIHKRLVQDLAFAAARFIIRGRSFVNYYMVSWLKLIQKSMTLASTLSHEGLNRYKEERDKLHGERKSLWGKENKLTAEIDKLRAEVEKAEKSLDHHAIPGVSNPSF</sequence>
<evidence type="ECO:0000256" key="5">
    <source>
        <dbReference type="SAM" id="Phobius"/>
    </source>
</evidence>
<dbReference type="Pfam" id="PF03151">
    <property type="entry name" value="TPT"/>
    <property type="match status" value="1"/>
</dbReference>
<comment type="subcellular location">
    <subcellularLocation>
        <location evidence="1">Membrane</location>
        <topology evidence="1">Multi-pass membrane protein</topology>
    </subcellularLocation>
</comment>
<feature type="domain" description="Sugar phosphate transporter" evidence="6">
    <location>
        <begin position="22"/>
        <end position="130"/>
    </location>
</feature>
<dbReference type="EMBL" id="QZWG01000005">
    <property type="protein sequence ID" value="RZC11801.1"/>
    <property type="molecule type" value="Genomic_DNA"/>
</dbReference>
<feature type="transmembrane region" description="Helical" evidence="5">
    <location>
        <begin position="118"/>
        <end position="142"/>
    </location>
</feature>
<feature type="transmembrane region" description="Helical" evidence="5">
    <location>
        <begin position="89"/>
        <end position="106"/>
    </location>
</feature>
<comment type="caution">
    <text evidence="7">The sequence shown here is derived from an EMBL/GenBank/DDBJ whole genome shotgun (WGS) entry which is preliminary data.</text>
</comment>
<evidence type="ECO:0000256" key="3">
    <source>
        <dbReference type="ARBA" id="ARBA00022989"/>
    </source>
</evidence>
<evidence type="ECO:0000313" key="7">
    <source>
        <dbReference type="EMBL" id="RZC11801.1"/>
    </source>
</evidence>